<comment type="similarity">
    <text evidence="2">Belongs to the LemA family.</text>
</comment>
<evidence type="ECO:0000256" key="6">
    <source>
        <dbReference type="SAM" id="Coils"/>
    </source>
</evidence>
<keyword evidence="5 7" id="KW-0472">Membrane</keyword>
<keyword evidence="3 7" id="KW-0812">Transmembrane</keyword>
<name>A0A9D1FTP0_9FIRM</name>
<dbReference type="Proteomes" id="UP000824141">
    <property type="component" value="Unassembled WGS sequence"/>
</dbReference>
<evidence type="ECO:0000256" key="3">
    <source>
        <dbReference type="ARBA" id="ARBA00022692"/>
    </source>
</evidence>
<dbReference type="Pfam" id="PF04011">
    <property type="entry name" value="LemA"/>
    <property type="match status" value="2"/>
</dbReference>
<protein>
    <submittedName>
        <fullName evidence="8">LemA family protein</fullName>
    </submittedName>
</protein>
<dbReference type="Gene3D" id="1.20.1440.20">
    <property type="entry name" value="LemA-like domain"/>
    <property type="match status" value="1"/>
</dbReference>
<evidence type="ECO:0000256" key="1">
    <source>
        <dbReference type="ARBA" id="ARBA00004167"/>
    </source>
</evidence>
<sequence>MEWIVALVVLAVLILLLAGGILLYNRLQQMQVKVEEAASGIDVALEKRYDLLSAQLQAVKKYLDHEYRTLTEVTGLRSGTQGENRRLDQQQEISEKVIHSMDAEISRQTRTMEQIKRELDRNHVRPGGSHRIAGRNAAGRKEDLEAAAEQKEKVQAAVERASNQRKETVGQKVGALASVHRDLAGVAAGIDALYEQYPVLNSWMSMEMFQRSISDSEEHLQAARRLYNSNASLYNQTIRMIPWSILASACHMEEADFYEVEEQKRSFEVHFD</sequence>
<reference evidence="8" key="1">
    <citation type="submission" date="2020-10" db="EMBL/GenBank/DDBJ databases">
        <authorList>
            <person name="Gilroy R."/>
        </authorList>
    </citation>
    <scope>NUCLEOTIDE SEQUENCE</scope>
    <source>
        <strain evidence="8">6086</strain>
    </source>
</reference>
<comment type="caution">
    <text evidence="8">The sequence shown here is derived from an EMBL/GenBank/DDBJ whole genome shotgun (WGS) entry which is preliminary data.</text>
</comment>
<evidence type="ECO:0000256" key="4">
    <source>
        <dbReference type="ARBA" id="ARBA00022989"/>
    </source>
</evidence>
<organism evidence="8 9">
    <name type="scientific">Candidatus Caccousia stercoris</name>
    <dbReference type="NCBI Taxonomy" id="2840723"/>
    <lineage>
        <taxon>Bacteria</taxon>
        <taxon>Bacillati</taxon>
        <taxon>Bacillota</taxon>
        <taxon>Clostridia</taxon>
        <taxon>Eubacteriales</taxon>
        <taxon>Oscillospiraceae</taxon>
        <taxon>Oscillospiraceae incertae sedis</taxon>
        <taxon>Candidatus Caccousia</taxon>
    </lineage>
</organism>
<keyword evidence="4 7" id="KW-1133">Transmembrane helix</keyword>
<dbReference type="InterPro" id="IPR007156">
    <property type="entry name" value="MamQ_LemA"/>
</dbReference>
<dbReference type="EMBL" id="DVJM01000209">
    <property type="protein sequence ID" value="HIS79617.1"/>
    <property type="molecule type" value="Genomic_DNA"/>
</dbReference>
<dbReference type="PANTHER" id="PTHR34478:SF2">
    <property type="entry name" value="MEMBRANE PROTEIN"/>
    <property type="match status" value="1"/>
</dbReference>
<feature type="transmembrane region" description="Helical" evidence="7">
    <location>
        <begin position="6"/>
        <end position="24"/>
    </location>
</feature>
<reference evidence="8" key="2">
    <citation type="journal article" date="2021" name="PeerJ">
        <title>Extensive microbial diversity within the chicken gut microbiome revealed by metagenomics and culture.</title>
        <authorList>
            <person name="Gilroy R."/>
            <person name="Ravi A."/>
            <person name="Getino M."/>
            <person name="Pursley I."/>
            <person name="Horton D.L."/>
            <person name="Alikhan N.F."/>
            <person name="Baker D."/>
            <person name="Gharbi K."/>
            <person name="Hall N."/>
            <person name="Watson M."/>
            <person name="Adriaenssens E.M."/>
            <person name="Foster-Nyarko E."/>
            <person name="Jarju S."/>
            <person name="Secka A."/>
            <person name="Antonio M."/>
            <person name="Oren A."/>
            <person name="Chaudhuri R.R."/>
            <person name="La Ragione R."/>
            <person name="Hildebrand F."/>
            <person name="Pallen M.J."/>
        </authorList>
    </citation>
    <scope>NUCLEOTIDE SEQUENCE</scope>
    <source>
        <strain evidence="8">6086</strain>
    </source>
</reference>
<accession>A0A9D1FTP0</accession>
<evidence type="ECO:0000313" key="8">
    <source>
        <dbReference type="EMBL" id="HIS79617.1"/>
    </source>
</evidence>
<proteinExistence type="inferred from homology"/>
<feature type="coiled-coil region" evidence="6">
    <location>
        <begin position="98"/>
        <end position="167"/>
    </location>
</feature>
<evidence type="ECO:0000256" key="2">
    <source>
        <dbReference type="ARBA" id="ARBA00008854"/>
    </source>
</evidence>
<comment type="subcellular location">
    <subcellularLocation>
        <location evidence="1">Membrane</location>
        <topology evidence="1">Single-pass membrane protein</topology>
    </subcellularLocation>
</comment>
<dbReference type="PANTHER" id="PTHR34478">
    <property type="entry name" value="PROTEIN LEMA"/>
    <property type="match status" value="1"/>
</dbReference>
<evidence type="ECO:0000256" key="5">
    <source>
        <dbReference type="ARBA" id="ARBA00023136"/>
    </source>
</evidence>
<evidence type="ECO:0000313" key="9">
    <source>
        <dbReference type="Proteomes" id="UP000824141"/>
    </source>
</evidence>
<dbReference type="GO" id="GO:0016020">
    <property type="term" value="C:membrane"/>
    <property type="evidence" value="ECO:0007669"/>
    <property type="project" value="UniProtKB-SubCell"/>
</dbReference>
<evidence type="ECO:0000256" key="7">
    <source>
        <dbReference type="SAM" id="Phobius"/>
    </source>
</evidence>
<keyword evidence="6" id="KW-0175">Coiled coil</keyword>
<dbReference type="InterPro" id="IPR023353">
    <property type="entry name" value="LemA-like_dom_sf"/>
</dbReference>
<dbReference type="AlphaFoldDB" id="A0A9D1FTP0"/>
<gene>
    <name evidence="8" type="ORF">IAD03_09635</name>
</gene>
<dbReference type="SUPFAM" id="SSF140478">
    <property type="entry name" value="LemA-like"/>
    <property type="match status" value="2"/>
</dbReference>